<protein>
    <submittedName>
        <fullName evidence="1">Uncharacterized protein</fullName>
    </submittedName>
</protein>
<organism evidence="1">
    <name type="scientific">viral metagenome</name>
    <dbReference type="NCBI Taxonomy" id="1070528"/>
    <lineage>
        <taxon>unclassified sequences</taxon>
        <taxon>metagenomes</taxon>
        <taxon>organismal metagenomes</taxon>
    </lineage>
</organism>
<reference evidence="1" key="1">
    <citation type="journal article" date="2020" name="Nature">
        <title>Giant virus diversity and host interactions through global metagenomics.</title>
        <authorList>
            <person name="Schulz F."/>
            <person name="Roux S."/>
            <person name="Paez-Espino D."/>
            <person name="Jungbluth S."/>
            <person name="Walsh D.A."/>
            <person name="Denef V.J."/>
            <person name="McMahon K.D."/>
            <person name="Konstantinidis K.T."/>
            <person name="Eloe-Fadrosh E.A."/>
            <person name="Kyrpides N.C."/>
            <person name="Woyke T."/>
        </authorList>
    </citation>
    <scope>NUCLEOTIDE SEQUENCE</scope>
    <source>
        <strain evidence="1">GVMAG-S-1024976-23</strain>
    </source>
</reference>
<dbReference type="EMBL" id="MN740602">
    <property type="protein sequence ID" value="QHS78678.1"/>
    <property type="molecule type" value="Genomic_DNA"/>
</dbReference>
<proteinExistence type="predicted"/>
<name>A0A6C0AFZ4_9ZZZZ</name>
<evidence type="ECO:0000313" key="1">
    <source>
        <dbReference type="EMBL" id="QHS78678.1"/>
    </source>
</evidence>
<accession>A0A6C0AFZ4</accession>
<sequence>MDLFNQLIIDTEDLCSELPEKTTIISNLNNSIVKNAIIDVIKGEKSLEELKENKFPALLNEKNGILYGHKIRNCDKYFLVVWKESKLDAVIMNYDIKATGIVDSKFGDVLRNKQKENDKNSEN</sequence>
<dbReference type="AlphaFoldDB" id="A0A6C0AFZ4"/>